<keyword evidence="1" id="KW-0472">Membrane</keyword>
<reference evidence="3" key="1">
    <citation type="submission" date="2017-08" db="EMBL/GenBank/DDBJ databases">
        <authorList>
            <person name="Varghese N."/>
            <person name="Submissions S."/>
        </authorList>
    </citation>
    <scope>NUCLEOTIDE SEQUENCE [LARGE SCALE GENOMIC DNA]</scope>
    <source>
        <strain evidence="3">DSM 23173</strain>
    </source>
</reference>
<accession>A0A285U958</accession>
<feature type="transmembrane region" description="Helical" evidence="1">
    <location>
        <begin position="58"/>
        <end position="81"/>
    </location>
</feature>
<sequence length="219" mass="24045">MAYIIMLGGIFLGSIVYMFTFIVLKKSGNHYLAPVITILFSAIIVAYGLFFVGGFEGMAYLFLAVGFLTVSIIGAMFLPLLTRQSRPQQLNKRDKISLVVLPVIFFATIGVAVWSQQGYWIIDQANAAPVETEGYQISTISEGSKAVTLLLGEEYLGTEIEVENVSEIGATEITLNFEDGGQDDKVPFIQIGLREINEPLKVETTDGESFEQINGRPTN</sequence>
<feature type="transmembrane region" description="Helical" evidence="1">
    <location>
        <begin position="96"/>
        <end position="114"/>
    </location>
</feature>
<feature type="transmembrane region" description="Helical" evidence="1">
    <location>
        <begin position="31"/>
        <end position="52"/>
    </location>
</feature>
<dbReference type="EMBL" id="OBQF01000001">
    <property type="protein sequence ID" value="SOC38273.1"/>
    <property type="molecule type" value="Genomic_DNA"/>
</dbReference>
<organism evidence="2 3">
    <name type="scientific">Salinicoccus kekensis</name>
    <dbReference type="NCBI Taxonomy" id="714307"/>
    <lineage>
        <taxon>Bacteria</taxon>
        <taxon>Bacillati</taxon>
        <taxon>Bacillota</taxon>
        <taxon>Bacilli</taxon>
        <taxon>Bacillales</taxon>
        <taxon>Staphylococcaceae</taxon>
        <taxon>Salinicoccus</taxon>
    </lineage>
</organism>
<protein>
    <recommendedName>
        <fullName evidence="4">YesK-like protein</fullName>
    </recommendedName>
</protein>
<evidence type="ECO:0000313" key="3">
    <source>
        <dbReference type="Proteomes" id="UP000219412"/>
    </source>
</evidence>
<evidence type="ECO:0008006" key="4">
    <source>
        <dbReference type="Google" id="ProtNLM"/>
    </source>
</evidence>
<name>A0A285U958_9STAP</name>
<keyword evidence="3" id="KW-1185">Reference proteome</keyword>
<proteinExistence type="predicted"/>
<dbReference type="AlphaFoldDB" id="A0A285U958"/>
<evidence type="ECO:0000256" key="1">
    <source>
        <dbReference type="SAM" id="Phobius"/>
    </source>
</evidence>
<evidence type="ECO:0000313" key="2">
    <source>
        <dbReference type="EMBL" id="SOC38273.1"/>
    </source>
</evidence>
<dbReference type="OrthoDB" id="2720129at2"/>
<keyword evidence="1" id="KW-1133">Transmembrane helix</keyword>
<dbReference type="Proteomes" id="UP000219412">
    <property type="component" value="Unassembled WGS sequence"/>
</dbReference>
<gene>
    <name evidence="2" type="ORF">SAMN05878391_0357</name>
</gene>
<dbReference type="RefSeq" id="WP_097038524.1">
    <property type="nucleotide sequence ID" value="NZ_OBQF01000001.1"/>
</dbReference>
<keyword evidence="1" id="KW-0812">Transmembrane</keyword>
<feature type="transmembrane region" description="Helical" evidence="1">
    <location>
        <begin position="6"/>
        <end position="24"/>
    </location>
</feature>